<dbReference type="GO" id="GO:0005886">
    <property type="term" value="C:plasma membrane"/>
    <property type="evidence" value="ECO:0007669"/>
    <property type="project" value="UniProtKB-SubCell"/>
</dbReference>
<evidence type="ECO:0000256" key="2">
    <source>
        <dbReference type="ARBA" id="ARBA00022475"/>
    </source>
</evidence>
<evidence type="ECO:0000256" key="14">
    <source>
        <dbReference type="SAM" id="MobiDB-lite"/>
    </source>
</evidence>
<dbReference type="PANTHER" id="PTHR48059">
    <property type="entry name" value="POLYGALACTURONASE INHIBITOR 1"/>
    <property type="match status" value="1"/>
</dbReference>
<keyword evidence="7" id="KW-0547">Nucleotide-binding</keyword>
<organism evidence="16 17">
    <name type="scientific">Oryza meyeriana var. granulata</name>
    <dbReference type="NCBI Taxonomy" id="110450"/>
    <lineage>
        <taxon>Eukaryota</taxon>
        <taxon>Viridiplantae</taxon>
        <taxon>Streptophyta</taxon>
        <taxon>Embryophyta</taxon>
        <taxon>Tracheophyta</taxon>
        <taxon>Spermatophyta</taxon>
        <taxon>Magnoliopsida</taxon>
        <taxon>Liliopsida</taxon>
        <taxon>Poales</taxon>
        <taxon>Poaceae</taxon>
        <taxon>BOP clade</taxon>
        <taxon>Oryzoideae</taxon>
        <taxon>Oryzeae</taxon>
        <taxon>Oryzinae</taxon>
        <taxon>Oryza</taxon>
        <taxon>Oryza meyeriana</taxon>
    </lineage>
</organism>
<name>A0A6G1CA12_9ORYZ</name>
<feature type="region of interest" description="Disordered" evidence="14">
    <location>
        <begin position="22"/>
        <end position="65"/>
    </location>
</feature>
<dbReference type="InterPro" id="IPR032675">
    <property type="entry name" value="LRR_dom_sf"/>
</dbReference>
<keyword evidence="12" id="KW-0325">Glycoprotein</keyword>
<dbReference type="SMART" id="SM00369">
    <property type="entry name" value="LRR_TYP"/>
    <property type="match status" value="4"/>
</dbReference>
<evidence type="ECO:0000256" key="4">
    <source>
        <dbReference type="ARBA" id="ARBA00022692"/>
    </source>
</evidence>
<dbReference type="PANTHER" id="PTHR48059:SF30">
    <property type="entry name" value="OS06G0587000 PROTEIN"/>
    <property type="match status" value="1"/>
</dbReference>
<evidence type="ECO:0000256" key="5">
    <source>
        <dbReference type="ARBA" id="ARBA00022729"/>
    </source>
</evidence>
<dbReference type="InterPro" id="IPR051848">
    <property type="entry name" value="PGIP"/>
</dbReference>
<keyword evidence="3" id="KW-0433">Leucine-rich repeat</keyword>
<reference evidence="16 17" key="1">
    <citation type="submission" date="2019-11" db="EMBL/GenBank/DDBJ databases">
        <title>Whole genome sequence of Oryza granulata.</title>
        <authorList>
            <person name="Li W."/>
        </authorList>
    </citation>
    <scope>NUCLEOTIDE SEQUENCE [LARGE SCALE GENOMIC DNA]</scope>
    <source>
        <strain evidence="17">cv. Menghai</strain>
        <tissue evidence="16">Leaf</tissue>
    </source>
</reference>
<evidence type="ECO:0000259" key="15">
    <source>
        <dbReference type="Pfam" id="PF08263"/>
    </source>
</evidence>
<comment type="similarity">
    <text evidence="13">Belongs to the polygalacturonase-inhibiting protein family.</text>
</comment>
<gene>
    <name evidence="16" type="ORF">E2562_026759</name>
</gene>
<keyword evidence="8" id="KW-0067">ATP-binding</keyword>
<sequence length="325" mass="34784">MERDTSATVPRDMSAIPMSLATADAQRFDSSKNANVRRNPERSVQVDGARSGTVDQKAASRGPSKINNGSDIDLAALLAFKAQVSDPLGKLAGNWTAGTPLCHWMGVSCSHRRRRVTAVELPGVPLQGDVSPHLGNLSFLSVLNLTNTSLTGSVPDDIGRLRRLKILDLGHNALSGGVPATIGNLTRLQFLNLQFNLLSGPIPVQLQGLRSLVSMNFGRNGLTGSIPTSLFNNTPLLTYLHIANNSLSGPIPDSIGSLPMLEFLILHYNNLTGLVPQGIFNMSTLRTISIANNSLTGSIPSNKSFRLPILQRFTIAESFLNLAST</sequence>
<dbReference type="Proteomes" id="UP000479710">
    <property type="component" value="Unassembled WGS sequence"/>
</dbReference>
<dbReference type="FunFam" id="3.80.10.10:FF:000101">
    <property type="entry name" value="LRR receptor-like serine/threonine-protein kinase ERECTA"/>
    <property type="match status" value="1"/>
</dbReference>
<dbReference type="Gene3D" id="3.80.10.10">
    <property type="entry name" value="Ribonuclease Inhibitor"/>
    <property type="match status" value="2"/>
</dbReference>
<keyword evidence="5" id="KW-0732">Signal</keyword>
<dbReference type="OrthoDB" id="686990at2759"/>
<evidence type="ECO:0000256" key="6">
    <source>
        <dbReference type="ARBA" id="ARBA00022737"/>
    </source>
</evidence>
<evidence type="ECO:0000256" key="8">
    <source>
        <dbReference type="ARBA" id="ARBA00022840"/>
    </source>
</evidence>
<comment type="subcellular location">
    <subcellularLocation>
        <location evidence="1">Cell membrane</location>
        <topology evidence="1">Single-pass type I membrane protein</topology>
    </subcellularLocation>
</comment>
<evidence type="ECO:0000256" key="9">
    <source>
        <dbReference type="ARBA" id="ARBA00022989"/>
    </source>
</evidence>
<dbReference type="AlphaFoldDB" id="A0A6G1CA12"/>
<dbReference type="InterPro" id="IPR001611">
    <property type="entry name" value="Leu-rich_rpt"/>
</dbReference>
<evidence type="ECO:0000256" key="3">
    <source>
        <dbReference type="ARBA" id="ARBA00022614"/>
    </source>
</evidence>
<keyword evidence="2" id="KW-1003">Cell membrane</keyword>
<feature type="domain" description="Leucine-rich repeat-containing N-terminal plant-type" evidence="15">
    <location>
        <begin position="73"/>
        <end position="110"/>
    </location>
</feature>
<evidence type="ECO:0000313" key="16">
    <source>
        <dbReference type="EMBL" id="KAF0896644.1"/>
    </source>
</evidence>
<protein>
    <recommendedName>
        <fullName evidence="15">Leucine-rich repeat-containing N-terminal plant-type domain-containing protein</fullName>
    </recommendedName>
</protein>
<keyword evidence="9" id="KW-1133">Transmembrane helix</keyword>
<keyword evidence="6" id="KW-0677">Repeat</keyword>
<comment type="caution">
    <text evidence="16">The sequence shown here is derived from an EMBL/GenBank/DDBJ whole genome shotgun (WGS) entry which is preliminary data.</text>
</comment>
<dbReference type="GO" id="GO:0051606">
    <property type="term" value="P:detection of stimulus"/>
    <property type="evidence" value="ECO:0007669"/>
    <property type="project" value="UniProtKB-ARBA"/>
</dbReference>
<proteinExistence type="inferred from homology"/>
<keyword evidence="4" id="KW-0812">Transmembrane</keyword>
<keyword evidence="10" id="KW-0472">Membrane</keyword>
<dbReference type="GO" id="GO:0005524">
    <property type="term" value="F:ATP binding"/>
    <property type="evidence" value="ECO:0007669"/>
    <property type="project" value="UniProtKB-KW"/>
</dbReference>
<dbReference type="InterPro" id="IPR013210">
    <property type="entry name" value="LRR_N_plant-typ"/>
</dbReference>
<evidence type="ECO:0000256" key="7">
    <source>
        <dbReference type="ARBA" id="ARBA00022741"/>
    </source>
</evidence>
<dbReference type="InterPro" id="IPR003591">
    <property type="entry name" value="Leu-rich_rpt_typical-subtyp"/>
</dbReference>
<accession>A0A6G1CA12</accession>
<dbReference type="SUPFAM" id="SSF52058">
    <property type="entry name" value="L domain-like"/>
    <property type="match status" value="1"/>
</dbReference>
<evidence type="ECO:0000256" key="10">
    <source>
        <dbReference type="ARBA" id="ARBA00023136"/>
    </source>
</evidence>
<dbReference type="EMBL" id="SPHZ02000010">
    <property type="protein sequence ID" value="KAF0896644.1"/>
    <property type="molecule type" value="Genomic_DNA"/>
</dbReference>
<evidence type="ECO:0000256" key="11">
    <source>
        <dbReference type="ARBA" id="ARBA00023170"/>
    </source>
</evidence>
<dbReference type="Pfam" id="PF08263">
    <property type="entry name" value="LRRNT_2"/>
    <property type="match status" value="1"/>
</dbReference>
<keyword evidence="17" id="KW-1185">Reference proteome</keyword>
<dbReference type="Pfam" id="PF13855">
    <property type="entry name" value="LRR_8"/>
    <property type="match status" value="1"/>
</dbReference>
<evidence type="ECO:0000256" key="12">
    <source>
        <dbReference type="ARBA" id="ARBA00023180"/>
    </source>
</evidence>
<dbReference type="Pfam" id="PF00560">
    <property type="entry name" value="LRR_1"/>
    <property type="match status" value="4"/>
</dbReference>
<dbReference type="FunFam" id="3.80.10.10:FF:000470">
    <property type="entry name" value="LRR receptor-like serine/threonine-protein kinase RPK2"/>
    <property type="match status" value="1"/>
</dbReference>
<evidence type="ECO:0000256" key="13">
    <source>
        <dbReference type="ARBA" id="ARBA00038043"/>
    </source>
</evidence>
<keyword evidence="11" id="KW-0675">Receptor</keyword>
<evidence type="ECO:0000256" key="1">
    <source>
        <dbReference type="ARBA" id="ARBA00004251"/>
    </source>
</evidence>
<evidence type="ECO:0000313" key="17">
    <source>
        <dbReference type="Proteomes" id="UP000479710"/>
    </source>
</evidence>